<dbReference type="RefSeq" id="WP_211349339.1">
    <property type="nucleotide sequence ID" value="NZ_RBKT01000001.1"/>
</dbReference>
<keyword evidence="2" id="KW-0812">Transmembrane</keyword>
<dbReference type="EMBL" id="RBKT01000001">
    <property type="protein sequence ID" value="RKR90321.1"/>
    <property type="molecule type" value="Genomic_DNA"/>
</dbReference>
<evidence type="ECO:0000256" key="2">
    <source>
        <dbReference type="SAM" id="Phobius"/>
    </source>
</evidence>
<feature type="transmembrane region" description="Helical" evidence="2">
    <location>
        <begin position="26"/>
        <end position="46"/>
    </location>
</feature>
<keyword evidence="2" id="KW-0472">Membrane</keyword>
<sequence>MTSQPGPAPIDSARARQITQPLREPAALVLVGANALLLLVAVINLLVPRGEGDEFTRRAGDSFGDFVGLTTILLPLLAVLLATHIQPVVGQAKLITQVALVEYAVSAFFWVVTMLAWLVGALAEGEFRLAFTGLLAQLALLAVFAVAAYVVFTLWRQLYYVPKPKPQPGYYGQPTYPQQGYPQGYPAQGYPQQGYPQGYPPPGQPQQGYPQGYPQQSYPPPGFAAPGYGQPGEGQGIPTPASAPPVSAPPASAPPAAAPPSNVSPTAPPAAPPTSAPSAVGEERTQVIRQAADEGVAAERTQLINPASQQPTAGGQPPATRIGDEPTEPYQR</sequence>
<organism evidence="3 4">
    <name type="scientific">Micromonospora pisi</name>
    <dbReference type="NCBI Taxonomy" id="589240"/>
    <lineage>
        <taxon>Bacteria</taxon>
        <taxon>Bacillati</taxon>
        <taxon>Actinomycetota</taxon>
        <taxon>Actinomycetes</taxon>
        <taxon>Micromonosporales</taxon>
        <taxon>Micromonosporaceae</taxon>
        <taxon>Micromonospora</taxon>
    </lineage>
</organism>
<feature type="compositionally biased region" description="Pro residues" evidence="1">
    <location>
        <begin position="266"/>
        <end position="275"/>
    </location>
</feature>
<feature type="compositionally biased region" description="Polar residues" evidence="1">
    <location>
        <begin position="302"/>
        <end position="313"/>
    </location>
</feature>
<feature type="compositionally biased region" description="Low complexity" evidence="1">
    <location>
        <begin position="182"/>
        <end position="197"/>
    </location>
</feature>
<reference evidence="3 4" key="1">
    <citation type="submission" date="2018-10" db="EMBL/GenBank/DDBJ databases">
        <title>Sequencing the genomes of 1000 actinobacteria strains.</title>
        <authorList>
            <person name="Klenk H.-P."/>
        </authorList>
    </citation>
    <scope>NUCLEOTIDE SEQUENCE [LARGE SCALE GENOMIC DNA]</scope>
    <source>
        <strain evidence="3 4">DSM 45175</strain>
    </source>
</reference>
<dbReference type="AlphaFoldDB" id="A0A495JNC2"/>
<evidence type="ECO:0000313" key="3">
    <source>
        <dbReference type="EMBL" id="RKR90321.1"/>
    </source>
</evidence>
<accession>A0A495JNC2</accession>
<protein>
    <submittedName>
        <fullName evidence="3">Uncharacterized protein</fullName>
    </submittedName>
</protein>
<evidence type="ECO:0000313" key="4">
    <source>
        <dbReference type="Proteomes" id="UP000277671"/>
    </source>
</evidence>
<evidence type="ECO:0000256" key="1">
    <source>
        <dbReference type="SAM" id="MobiDB-lite"/>
    </source>
</evidence>
<feature type="compositionally biased region" description="Pro residues" evidence="1">
    <location>
        <begin position="241"/>
        <end position="258"/>
    </location>
</feature>
<name>A0A495JNC2_9ACTN</name>
<keyword evidence="2" id="KW-1133">Transmembrane helix</keyword>
<keyword evidence="4" id="KW-1185">Reference proteome</keyword>
<feature type="transmembrane region" description="Helical" evidence="2">
    <location>
        <begin position="66"/>
        <end position="88"/>
    </location>
</feature>
<feature type="compositionally biased region" description="Low complexity" evidence="1">
    <location>
        <begin position="205"/>
        <end position="216"/>
    </location>
</feature>
<feature type="transmembrane region" description="Helical" evidence="2">
    <location>
        <begin position="100"/>
        <end position="123"/>
    </location>
</feature>
<feature type="transmembrane region" description="Helical" evidence="2">
    <location>
        <begin position="129"/>
        <end position="155"/>
    </location>
</feature>
<gene>
    <name evidence="3" type="ORF">BDK92_4691</name>
</gene>
<comment type="caution">
    <text evidence="3">The sequence shown here is derived from an EMBL/GenBank/DDBJ whole genome shotgun (WGS) entry which is preliminary data.</text>
</comment>
<proteinExistence type="predicted"/>
<dbReference type="Proteomes" id="UP000277671">
    <property type="component" value="Unassembled WGS sequence"/>
</dbReference>
<feature type="region of interest" description="Disordered" evidence="1">
    <location>
        <begin position="182"/>
        <end position="332"/>
    </location>
</feature>